<protein>
    <recommendedName>
        <fullName evidence="4">Molybdenum cofactor sulfurase</fullName>
    </recommendedName>
</protein>
<name>A0ABR0V0X4_REHGL</name>
<dbReference type="PANTHER" id="PTHR14237">
    <property type="entry name" value="MOLYBDOPTERIN COFACTOR SULFURASE MOSC"/>
    <property type="match status" value="1"/>
</dbReference>
<feature type="compositionally biased region" description="Polar residues" evidence="1">
    <location>
        <begin position="583"/>
        <end position="596"/>
    </location>
</feature>
<reference evidence="2 3" key="1">
    <citation type="journal article" date="2021" name="Comput. Struct. Biotechnol. J.">
        <title>De novo genome assembly of the potent medicinal plant Rehmannia glutinosa using nanopore technology.</title>
        <authorList>
            <person name="Ma L."/>
            <person name="Dong C."/>
            <person name="Song C."/>
            <person name="Wang X."/>
            <person name="Zheng X."/>
            <person name="Niu Y."/>
            <person name="Chen S."/>
            <person name="Feng W."/>
        </authorList>
    </citation>
    <scope>NUCLEOTIDE SEQUENCE [LARGE SCALE GENOMIC DNA]</scope>
    <source>
        <strain evidence="2">DH-2019</strain>
    </source>
</reference>
<sequence>MHLSLWKPLSHCAALILDKKSRRRDGSDYSTEEIKGNPSILRKLQEHKLREALEEASEDGSLIKSQDMDSESLANQDEGLGRSRSLARLNAQKEFLRATALAAERTFESGDSIPQLNEAFSKFLTMYPKYQSSERIDQLRLNEYSHLCGGASKSGTIEHDIKTRIMDYLNIPENEYGLVFTVSRGSAFRLLAESYPFHTNKRLLTMFDHESQSVNWMAQSAKEKGAKVQSAWFKWPTLKLCSTDLRKQISNKKKRKKDSAAGLFVFPVQSRVTGAKYSYQWMALAQQNNWHVLLDAGALGPKDMDSLGLSLFGPISSLLIQWIISGFGEDEEEDNGNGEVNTENRPGSQLPAFSGAFTSAQVRDVFETEMEHDNSSDKDGASTIFEETESISVGEMMKSPVFSEDESSDNSLWIDLGQSPLGSDNAGPSYNHKVSSPLPPAWFSCRKNNNKLNSPNASKLSSSPMYDKESNPNRHVLSFDAAVRTVSQDLEHFKEIPEEEQFSERHNQHFQEIEEEPEINKSSSSAIKGPISEIRLEKESAIRRETEGEFRLLERRERSRIAGGRFFGIEETEPAGSKGRRVSFSTEENGRGQISHSLDHGELSPTSLDDDDDYISNGEYGEQDSERGEPEIICRHLDHINTLGLNKTTCRLRFLVNWLVTSLLQLRLPNSSGNESVPLVHIYGPKIKYERGAAVAFNVRDRNRGLISPEIVQKLAESRGISLGVGILSHIRILDGSKQQHGSLSLNDTTLCKPMENGKHDGKSGFIRVEVVTASLGFLTNFDDVYKLWAFVAKFLDPTFVKEGILPPVAEEIEE</sequence>
<evidence type="ECO:0000256" key="1">
    <source>
        <dbReference type="SAM" id="MobiDB-lite"/>
    </source>
</evidence>
<dbReference type="InterPro" id="IPR015422">
    <property type="entry name" value="PyrdxlP-dep_Trfase_small"/>
</dbReference>
<organism evidence="2 3">
    <name type="scientific">Rehmannia glutinosa</name>
    <name type="common">Chinese foxglove</name>
    <dbReference type="NCBI Taxonomy" id="99300"/>
    <lineage>
        <taxon>Eukaryota</taxon>
        <taxon>Viridiplantae</taxon>
        <taxon>Streptophyta</taxon>
        <taxon>Embryophyta</taxon>
        <taxon>Tracheophyta</taxon>
        <taxon>Spermatophyta</taxon>
        <taxon>Magnoliopsida</taxon>
        <taxon>eudicotyledons</taxon>
        <taxon>Gunneridae</taxon>
        <taxon>Pentapetalae</taxon>
        <taxon>asterids</taxon>
        <taxon>lamiids</taxon>
        <taxon>Lamiales</taxon>
        <taxon>Orobanchaceae</taxon>
        <taxon>Rehmannieae</taxon>
        <taxon>Rehmannia</taxon>
    </lineage>
</organism>
<dbReference type="SUPFAM" id="SSF53383">
    <property type="entry name" value="PLP-dependent transferases"/>
    <property type="match status" value="1"/>
</dbReference>
<feature type="region of interest" description="Disordered" evidence="1">
    <location>
        <begin position="569"/>
        <end position="627"/>
    </location>
</feature>
<dbReference type="Gene3D" id="3.90.1150.10">
    <property type="entry name" value="Aspartate Aminotransferase, domain 1"/>
    <property type="match status" value="1"/>
</dbReference>
<dbReference type="EMBL" id="JABTTQ020001710">
    <property type="protein sequence ID" value="KAK6128663.1"/>
    <property type="molecule type" value="Genomic_DNA"/>
</dbReference>
<evidence type="ECO:0008006" key="4">
    <source>
        <dbReference type="Google" id="ProtNLM"/>
    </source>
</evidence>
<dbReference type="InterPro" id="IPR015424">
    <property type="entry name" value="PyrdxlP-dep_Trfase"/>
</dbReference>
<dbReference type="InterPro" id="IPR015421">
    <property type="entry name" value="PyrdxlP-dep_Trfase_major"/>
</dbReference>
<feature type="region of interest" description="Disordered" evidence="1">
    <location>
        <begin position="55"/>
        <end position="79"/>
    </location>
</feature>
<gene>
    <name evidence="2" type="ORF">DH2020_037594</name>
</gene>
<evidence type="ECO:0000313" key="3">
    <source>
        <dbReference type="Proteomes" id="UP001318860"/>
    </source>
</evidence>
<keyword evidence="3" id="KW-1185">Reference proteome</keyword>
<comment type="caution">
    <text evidence="2">The sequence shown here is derived from an EMBL/GenBank/DDBJ whole genome shotgun (WGS) entry which is preliminary data.</text>
</comment>
<dbReference type="Proteomes" id="UP001318860">
    <property type="component" value="Unassembled WGS sequence"/>
</dbReference>
<evidence type="ECO:0000313" key="2">
    <source>
        <dbReference type="EMBL" id="KAK6128663.1"/>
    </source>
</evidence>
<proteinExistence type="predicted"/>
<dbReference type="PANTHER" id="PTHR14237:SF14">
    <property type="entry name" value="PYRIDOXAL PHOSPHATE (PLP)-DEPENDENT TRANSFERASES SUPERFAMILY PROTEIN"/>
    <property type="match status" value="1"/>
</dbReference>
<accession>A0ABR0V0X4</accession>
<dbReference type="Gene3D" id="3.40.640.10">
    <property type="entry name" value="Type I PLP-dependent aspartate aminotransferase-like (Major domain)"/>
    <property type="match status" value="1"/>
</dbReference>
<feature type="region of interest" description="Disordered" evidence="1">
    <location>
        <begin position="330"/>
        <end position="350"/>
    </location>
</feature>